<organism evidence="1 2">
    <name type="scientific">Cynomolgus macaque cytomegalovirus strain Mauritius</name>
    <dbReference type="NCBI Taxonomy" id="1690255"/>
    <lineage>
        <taxon>Viruses</taxon>
        <taxon>Duplodnaviria</taxon>
        <taxon>Heunggongvirae</taxon>
        <taxon>Peploviricota</taxon>
        <taxon>Herviviricetes</taxon>
        <taxon>Herpesvirales</taxon>
        <taxon>Orthoherpesviridae</taxon>
        <taxon>Betaherpesvirinae</taxon>
        <taxon>Cytomegalovirus</taxon>
        <taxon>Cytomegalovirus macacinebeta3</taxon>
    </lineage>
</organism>
<evidence type="ECO:0000313" key="2">
    <source>
        <dbReference type="Proteomes" id="UP000118435"/>
    </source>
</evidence>
<gene>
    <name evidence="1" type="primary">CyUL30</name>
</gene>
<protein>
    <submittedName>
        <fullName evidence="1">Protein UL30</fullName>
    </submittedName>
</protein>
<dbReference type="EMBL" id="KP796148">
    <property type="protein sequence ID" value="AKT72876.1"/>
    <property type="molecule type" value="Genomic_DNA"/>
</dbReference>
<proteinExistence type="predicted"/>
<name>A0A0K1H0B8_9BETA</name>
<dbReference type="Proteomes" id="UP000118435">
    <property type="component" value="Segment"/>
</dbReference>
<accession>A0A0K1H0B8</accession>
<sequence>MEVEMMSERQRHMESLKRFMRGSVAVADASRMLEYYDTLSSEDQSVFWDTARHEVDAELNKDEMLDEKVQVCCCLFRLCGMMMGYKGC</sequence>
<reference evidence="1 2" key="1">
    <citation type="journal article" date="2016" name="BMC Genomics">
        <title>A novel strain of cynomolgus macaque cytomegalovirus: implications for host-virus co-evolution.</title>
        <authorList>
            <person name="Russell J.N."/>
            <person name="Marsh A.K."/>
            <person name="Willer D.O."/>
            <person name="Ambagala A.P."/>
            <person name="Dzamba M."/>
            <person name="Chan J.K."/>
            <person name="Pilon R."/>
            <person name="Fournier J."/>
            <person name="Brudno M."/>
            <person name="Antony J.M."/>
            <person name="Sandstrom P."/>
            <person name="Evans B.J."/>
            <person name="MacDonald K.S."/>
        </authorList>
    </citation>
    <scope>NUCLEOTIDE SEQUENCE [LARGE SCALE GENOMIC DNA]</scope>
    <source>
        <strain evidence="1">Mauritius</strain>
    </source>
</reference>
<evidence type="ECO:0000313" key="1">
    <source>
        <dbReference type="EMBL" id="AKT72876.1"/>
    </source>
</evidence>